<comment type="similarity">
    <text evidence="1">Belongs to the hemerythrin family.</text>
</comment>
<evidence type="ECO:0000256" key="2">
    <source>
        <dbReference type="ARBA" id="ARBA00022723"/>
    </source>
</evidence>
<dbReference type="SUPFAM" id="SSF47188">
    <property type="entry name" value="Hemerythrin-like"/>
    <property type="match status" value="1"/>
</dbReference>
<sequence>MTHFTPWNAQDLHGIAVIEAQRRWLGTLTEHLSGSLHRRDARSAVGLCLERLLSGLLQSLVSEEEAFRELGLALDAAHIDAHNGLCLEILNLLRRHELGEPVGVQLLHCLQAWQNEHCRAEDRLLH</sequence>
<protein>
    <submittedName>
        <fullName evidence="4">Hemerythrin</fullName>
    </submittedName>
</protein>
<accession>A0A1H2GDC7</accession>
<evidence type="ECO:0000313" key="5">
    <source>
        <dbReference type="Proteomes" id="UP000243063"/>
    </source>
</evidence>
<dbReference type="RefSeq" id="WP_090213635.1">
    <property type="nucleotide sequence ID" value="NZ_LT629780.1"/>
</dbReference>
<keyword evidence="2" id="KW-0479">Metal-binding</keyword>
<keyword evidence="5" id="KW-1185">Reference proteome</keyword>
<dbReference type="EMBL" id="LT629780">
    <property type="protein sequence ID" value="SDU17637.1"/>
    <property type="molecule type" value="Genomic_DNA"/>
</dbReference>
<gene>
    <name evidence="4" type="ORF">SAMN05216580_1726</name>
</gene>
<dbReference type="Gene3D" id="1.20.120.50">
    <property type="entry name" value="Hemerythrin-like"/>
    <property type="match status" value="1"/>
</dbReference>
<evidence type="ECO:0000256" key="1">
    <source>
        <dbReference type="ARBA" id="ARBA00010587"/>
    </source>
</evidence>
<organism evidence="4 5">
    <name type="scientific">Geopseudomonas guangdongensis</name>
    <dbReference type="NCBI Taxonomy" id="1245526"/>
    <lineage>
        <taxon>Bacteria</taxon>
        <taxon>Pseudomonadati</taxon>
        <taxon>Pseudomonadota</taxon>
        <taxon>Gammaproteobacteria</taxon>
        <taxon>Pseudomonadales</taxon>
        <taxon>Pseudomonadaceae</taxon>
        <taxon>Geopseudomonas</taxon>
    </lineage>
</organism>
<dbReference type="Proteomes" id="UP000243063">
    <property type="component" value="Chromosome I"/>
</dbReference>
<reference evidence="5" key="1">
    <citation type="submission" date="2016-10" db="EMBL/GenBank/DDBJ databases">
        <authorList>
            <person name="Varghese N."/>
            <person name="Submissions S."/>
        </authorList>
    </citation>
    <scope>NUCLEOTIDE SEQUENCE [LARGE SCALE GENOMIC DNA]</scope>
    <source>
        <strain evidence="5">CCTCC 2012022</strain>
    </source>
</reference>
<dbReference type="GO" id="GO:0046872">
    <property type="term" value="F:metal ion binding"/>
    <property type="evidence" value="ECO:0007669"/>
    <property type="project" value="UniProtKB-KW"/>
</dbReference>
<proteinExistence type="inferred from homology"/>
<name>A0A1H2GDC7_9GAMM</name>
<dbReference type="AlphaFoldDB" id="A0A1H2GDC7"/>
<keyword evidence="3" id="KW-0408">Iron</keyword>
<evidence type="ECO:0000313" key="4">
    <source>
        <dbReference type="EMBL" id="SDU17637.1"/>
    </source>
</evidence>
<evidence type="ECO:0000256" key="3">
    <source>
        <dbReference type="ARBA" id="ARBA00023004"/>
    </source>
</evidence>
<dbReference type="OrthoDB" id="6879433at2"/>
<dbReference type="InterPro" id="IPR035938">
    <property type="entry name" value="Hemerythrin-like_sf"/>
</dbReference>